<dbReference type="InterPro" id="IPR052339">
    <property type="entry name" value="Fe-S_Maturation_MIP18"/>
</dbReference>
<keyword evidence="3" id="KW-1185">Reference proteome</keyword>
<organism evidence="2 3">
    <name type="scientific">Taibaiella chishuiensis</name>
    <dbReference type="NCBI Taxonomy" id="1434707"/>
    <lineage>
        <taxon>Bacteria</taxon>
        <taxon>Pseudomonadati</taxon>
        <taxon>Bacteroidota</taxon>
        <taxon>Chitinophagia</taxon>
        <taxon>Chitinophagales</taxon>
        <taxon>Chitinophagaceae</taxon>
        <taxon>Taibaiella</taxon>
    </lineage>
</organism>
<dbReference type="AlphaFoldDB" id="A0A2P8DD00"/>
<dbReference type="Pfam" id="PF01883">
    <property type="entry name" value="FeS_assembly_P"/>
    <property type="match status" value="1"/>
</dbReference>
<dbReference type="RefSeq" id="WP_106521768.1">
    <property type="nucleotide sequence ID" value="NZ_PYGD01000001.1"/>
</dbReference>
<dbReference type="PANTHER" id="PTHR42831">
    <property type="entry name" value="FE-S PROTEIN MATURATION AUXILIARY FACTOR YITW"/>
    <property type="match status" value="1"/>
</dbReference>
<dbReference type="SUPFAM" id="SSF117916">
    <property type="entry name" value="Fe-S cluster assembly (FSCA) domain-like"/>
    <property type="match status" value="1"/>
</dbReference>
<dbReference type="Gene3D" id="3.30.300.130">
    <property type="entry name" value="Fe-S cluster assembly (FSCA)"/>
    <property type="match status" value="1"/>
</dbReference>
<evidence type="ECO:0000313" key="2">
    <source>
        <dbReference type="EMBL" id="PSK95098.1"/>
    </source>
</evidence>
<dbReference type="EMBL" id="PYGD01000001">
    <property type="protein sequence ID" value="PSK95098.1"/>
    <property type="molecule type" value="Genomic_DNA"/>
</dbReference>
<reference evidence="2 3" key="1">
    <citation type="submission" date="2018-03" db="EMBL/GenBank/DDBJ databases">
        <title>Genomic Encyclopedia of Type Strains, Phase III (KMG-III): the genomes of soil and plant-associated and newly described type strains.</title>
        <authorList>
            <person name="Whitman W."/>
        </authorList>
    </citation>
    <scope>NUCLEOTIDE SEQUENCE [LARGE SCALE GENOMIC DNA]</scope>
    <source>
        <strain evidence="2 3">CGMCC 1.12700</strain>
    </source>
</reference>
<proteinExistence type="predicted"/>
<gene>
    <name evidence="2" type="ORF">B0I18_1011262</name>
</gene>
<dbReference type="Proteomes" id="UP000240572">
    <property type="component" value="Unassembled WGS sequence"/>
</dbReference>
<evidence type="ECO:0000259" key="1">
    <source>
        <dbReference type="Pfam" id="PF01883"/>
    </source>
</evidence>
<sequence length="100" mass="11087">MNLYDEIVAALHTVHDPEIPVNIYELGLVYGIKIEDGGKIEITMTLTAPACPAAGEIIFEVQQKVEAIEGVTDVHVKLTFDPQWTKDMMSEEAKLELGFL</sequence>
<dbReference type="InterPro" id="IPR002744">
    <property type="entry name" value="MIP18-like"/>
</dbReference>
<accession>A0A2P8DD00</accession>
<evidence type="ECO:0000313" key="3">
    <source>
        <dbReference type="Proteomes" id="UP000240572"/>
    </source>
</evidence>
<comment type="caution">
    <text evidence="2">The sequence shown here is derived from an EMBL/GenBank/DDBJ whole genome shotgun (WGS) entry which is preliminary data.</text>
</comment>
<dbReference type="InterPro" id="IPR034904">
    <property type="entry name" value="FSCA_dom_sf"/>
</dbReference>
<name>A0A2P8DD00_9BACT</name>
<protein>
    <submittedName>
        <fullName evidence="2">FeS assembly SUF system protein</fullName>
    </submittedName>
</protein>
<dbReference type="OrthoDB" id="9805360at2"/>
<feature type="domain" description="MIP18 family-like" evidence="1">
    <location>
        <begin position="5"/>
        <end position="76"/>
    </location>
</feature>
<dbReference type="PANTHER" id="PTHR42831:SF1">
    <property type="entry name" value="FE-S PROTEIN MATURATION AUXILIARY FACTOR YITW"/>
    <property type="match status" value="1"/>
</dbReference>